<feature type="domain" description="Response regulatory" evidence="3">
    <location>
        <begin position="173"/>
        <end position="290"/>
    </location>
</feature>
<keyword evidence="1" id="KW-0597">Phosphoprotein</keyword>
<keyword evidence="2" id="KW-0902">Two-component regulatory system</keyword>
<dbReference type="Pfam" id="PF00072">
    <property type="entry name" value="Response_reg"/>
    <property type="match status" value="2"/>
</dbReference>
<feature type="domain" description="Response regulatory" evidence="3">
    <location>
        <begin position="20"/>
        <end position="141"/>
    </location>
</feature>
<comment type="caution">
    <text evidence="4">The sequence shown here is derived from an EMBL/GenBank/DDBJ whole genome shotgun (WGS) entry which is preliminary data.</text>
</comment>
<dbReference type="Gene3D" id="3.40.50.2300">
    <property type="match status" value="2"/>
</dbReference>
<dbReference type="EMBL" id="LAZR01043173">
    <property type="protein sequence ID" value="KKL07719.1"/>
    <property type="molecule type" value="Genomic_DNA"/>
</dbReference>
<organism evidence="4">
    <name type="scientific">marine sediment metagenome</name>
    <dbReference type="NCBI Taxonomy" id="412755"/>
    <lineage>
        <taxon>unclassified sequences</taxon>
        <taxon>metagenomes</taxon>
        <taxon>ecological metagenomes</taxon>
    </lineage>
</organism>
<dbReference type="PANTHER" id="PTHR45339">
    <property type="entry name" value="HYBRID SIGNAL TRANSDUCTION HISTIDINE KINASE J"/>
    <property type="match status" value="1"/>
</dbReference>
<evidence type="ECO:0000256" key="1">
    <source>
        <dbReference type="ARBA" id="ARBA00022553"/>
    </source>
</evidence>
<name>A0A0F9ADT1_9ZZZZ</name>
<reference evidence="4" key="1">
    <citation type="journal article" date="2015" name="Nature">
        <title>Complex archaea that bridge the gap between prokaryotes and eukaryotes.</title>
        <authorList>
            <person name="Spang A."/>
            <person name="Saw J.H."/>
            <person name="Jorgensen S.L."/>
            <person name="Zaremba-Niedzwiedzka K."/>
            <person name="Martijn J."/>
            <person name="Lind A.E."/>
            <person name="van Eijk R."/>
            <person name="Schleper C."/>
            <person name="Guy L."/>
            <person name="Ettema T.J."/>
        </authorList>
    </citation>
    <scope>NUCLEOTIDE SEQUENCE</scope>
</reference>
<dbReference type="SUPFAM" id="SSF52172">
    <property type="entry name" value="CheY-like"/>
    <property type="match status" value="2"/>
</dbReference>
<evidence type="ECO:0000313" key="4">
    <source>
        <dbReference type="EMBL" id="KKL07719.1"/>
    </source>
</evidence>
<dbReference type="InterPro" id="IPR001789">
    <property type="entry name" value="Sig_transdc_resp-reg_receiver"/>
</dbReference>
<dbReference type="AlphaFoldDB" id="A0A0F9ADT1"/>
<accession>A0A0F9ADT1</accession>
<proteinExistence type="predicted"/>
<evidence type="ECO:0000259" key="3">
    <source>
        <dbReference type="PROSITE" id="PS50110"/>
    </source>
</evidence>
<protein>
    <recommendedName>
        <fullName evidence="3">Response regulatory domain-containing protein</fullName>
    </recommendedName>
</protein>
<dbReference type="PANTHER" id="PTHR45339:SF1">
    <property type="entry name" value="HYBRID SIGNAL TRANSDUCTION HISTIDINE KINASE J"/>
    <property type="match status" value="1"/>
</dbReference>
<dbReference type="GO" id="GO:0000160">
    <property type="term" value="P:phosphorelay signal transduction system"/>
    <property type="evidence" value="ECO:0007669"/>
    <property type="project" value="UniProtKB-KW"/>
</dbReference>
<gene>
    <name evidence="4" type="ORF">LCGC14_2583210</name>
</gene>
<dbReference type="CDD" id="cd17546">
    <property type="entry name" value="REC_hyHK_CKI1_RcsC-like"/>
    <property type="match status" value="2"/>
</dbReference>
<dbReference type="PROSITE" id="PS50110">
    <property type="entry name" value="RESPONSE_REGULATORY"/>
    <property type="match status" value="2"/>
</dbReference>
<dbReference type="SMART" id="SM00448">
    <property type="entry name" value="REC"/>
    <property type="match status" value="2"/>
</dbReference>
<sequence>MPDLGISSKFEIICQISLILFSLRFESIELMYILAHLLKSAGMDVVVLRNGREVISTLQKNLKAQDPCTLCIMDIQMPDMSGYEVAKQIRNSETEIRRLPMIALSSLMERDATKCKEAGFDGFLSKPIRREKLFQMLERILGAKEGEKEEPDIIQPQILTQYSVREEIKHSVRVLLAEDNPVNQKLATLMLTKAGYRTEVAKNGNEAVEKYMANPSDFDLIFMDVQMPEMDGLEATRAIRDKGFDSIPIVAMTAHAMKGDREKCLEAGMDDYITKPIKREIVFDILEKWVFDRGKS</sequence>
<evidence type="ECO:0000256" key="2">
    <source>
        <dbReference type="ARBA" id="ARBA00023012"/>
    </source>
</evidence>
<dbReference type="InterPro" id="IPR011006">
    <property type="entry name" value="CheY-like_superfamily"/>
</dbReference>